<evidence type="ECO:0000256" key="1">
    <source>
        <dbReference type="ARBA" id="ARBA00004477"/>
    </source>
</evidence>
<dbReference type="GO" id="GO:0042392">
    <property type="term" value="F:sphingosine-1-phosphate phosphatase activity"/>
    <property type="evidence" value="ECO:0007669"/>
    <property type="project" value="TreeGrafter"/>
</dbReference>
<evidence type="ECO:0000256" key="4">
    <source>
        <dbReference type="ARBA" id="ARBA00022824"/>
    </source>
</evidence>
<feature type="transmembrane region" description="Helical" evidence="9">
    <location>
        <begin position="240"/>
        <end position="262"/>
    </location>
</feature>
<dbReference type="Pfam" id="PF01569">
    <property type="entry name" value="PAP2"/>
    <property type="match status" value="1"/>
</dbReference>
<proteinExistence type="inferred from homology"/>
<organism evidence="12">
    <name type="scientific">Chlorella variabilis</name>
    <name type="common">Green alga</name>
    <dbReference type="NCBI Taxonomy" id="554065"/>
    <lineage>
        <taxon>Eukaryota</taxon>
        <taxon>Viridiplantae</taxon>
        <taxon>Chlorophyta</taxon>
        <taxon>core chlorophytes</taxon>
        <taxon>Trebouxiophyceae</taxon>
        <taxon>Chlorellales</taxon>
        <taxon>Chlorellaceae</taxon>
        <taxon>Chlorella clade</taxon>
        <taxon>Chlorella</taxon>
    </lineage>
</organism>
<reference evidence="11 12" key="1">
    <citation type="journal article" date="2010" name="Plant Cell">
        <title>The Chlorella variabilis NC64A genome reveals adaptation to photosymbiosis, coevolution with viruses, and cryptic sex.</title>
        <authorList>
            <person name="Blanc G."/>
            <person name="Duncan G."/>
            <person name="Agarkova I."/>
            <person name="Borodovsky M."/>
            <person name="Gurnon J."/>
            <person name="Kuo A."/>
            <person name="Lindquist E."/>
            <person name="Lucas S."/>
            <person name="Pangilinan J."/>
            <person name="Polle J."/>
            <person name="Salamov A."/>
            <person name="Terry A."/>
            <person name="Yamada T."/>
            <person name="Dunigan D.D."/>
            <person name="Grigoriev I.V."/>
            <person name="Claverie J.M."/>
            <person name="Van Etten J.L."/>
        </authorList>
    </citation>
    <scope>NUCLEOTIDE SEQUENCE [LARGE SCALE GENOMIC DNA]</scope>
    <source>
        <strain evidence="11 12">NC64A</strain>
    </source>
</reference>
<keyword evidence="12" id="KW-1185">Reference proteome</keyword>
<dbReference type="SUPFAM" id="SSF48317">
    <property type="entry name" value="Acid phosphatase/Vanadium-dependent haloperoxidase"/>
    <property type="match status" value="1"/>
</dbReference>
<comment type="similarity">
    <text evidence="7">Belongs to the type 2 lipid phosphate phosphatase family.</text>
</comment>
<feature type="transmembrane region" description="Helical" evidence="9">
    <location>
        <begin position="214"/>
        <end position="233"/>
    </location>
</feature>
<keyword evidence="4" id="KW-0256">Endoplasmic reticulum</keyword>
<keyword evidence="3" id="KW-0378">Hydrolase</keyword>
<feature type="transmembrane region" description="Helical" evidence="9">
    <location>
        <begin position="274"/>
        <end position="293"/>
    </location>
</feature>
<name>E1ZN53_CHLVA</name>
<evidence type="ECO:0000256" key="2">
    <source>
        <dbReference type="ARBA" id="ARBA00022692"/>
    </source>
</evidence>
<comment type="subcellular location">
    <subcellularLocation>
        <location evidence="1">Endoplasmic reticulum membrane</location>
        <topology evidence="1">Multi-pass membrane protein</topology>
    </subcellularLocation>
</comment>
<evidence type="ECO:0000256" key="9">
    <source>
        <dbReference type="SAM" id="Phobius"/>
    </source>
</evidence>
<evidence type="ECO:0000259" key="10">
    <source>
        <dbReference type="SMART" id="SM00014"/>
    </source>
</evidence>
<dbReference type="RefSeq" id="XP_005844914.1">
    <property type="nucleotide sequence ID" value="XM_005844852.1"/>
</dbReference>
<protein>
    <recommendedName>
        <fullName evidence="10">Phosphatidic acid phosphatase type 2/haloperoxidase domain-containing protein</fullName>
    </recommendedName>
</protein>
<dbReference type="InterPro" id="IPR000326">
    <property type="entry name" value="PAP2/HPO"/>
</dbReference>
<dbReference type="PANTHER" id="PTHR14969">
    <property type="entry name" value="SPHINGOSINE-1-PHOSPHATE PHOSPHOHYDROLASE"/>
    <property type="match status" value="1"/>
</dbReference>
<dbReference type="GO" id="GO:0005789">
    <property type="term" value="C:endoplasmic reticulum membrane"/>
    <property type="evidence" value="ECO:0007669"/>
    <property type="project" value="UniProtKB-SubCell"/>
</dbReference>
<dbReference type="KEGG" id="cvr:CHLNCDRAFT_138478"/>
<dbReference type="InterPro" id="IPR036938">
    <property type="entry name" value="PAP2/HPO_sf"/>
</dbReference>
<dbReference type="eggNOG" id="KOG2822">
    <property type="taxonomic scope" value="Eukaryota"/>
</dbReference>
<keyword evidence="6 9" id="KW-0472">Membrane</keyword>
<evidence type="ECO:0000256" key="8">
    <source>
        <dbReference type="SAM" id="MobiDB-lite"/>
    </source>
</evidence>
<dbReference type="GeneID" id="17352224"/>
<dbReference type="OrthoDB" id="301434at2759"/>
<keyword evidence="2 9" id="KW-0812">Transmembrane</keyword>
<evidence type="ECO:0000313" key="12">
    <source>
        <dbReference type="Proteomes" id="UP000008141"/>
    </source>
</evidence>
<gene>
    <name evidence="11" type="ORF">CHLNCDRAFT_138478</name>
</gene>
<dbReference type="FunCoup" id="E1ZN53">
    <property type="interactions" value="539"/>
</dbReference>
<feature type="transmembrane region" description="Helical" evidence="9">
    <location>
        <begin position="181"/>
        <end position="202"/>
    </location>
</feature>
<accession>E1ZN53</accession>
<dbReference type="EMBL" id="GL433854">
    <property type="protein sequence ID" value="EFN52812.1"/>
    <property type="molecule type" value="Genomic_DNA"/>
</dbReference>
<dbReference type="PANTHER" id="PTHR14969:SF28">
    <property type="entry name" value="DIHYDROSPHINGOSINE 1-PHOSPHATE PHOSPHATASE LCB3-RELATED"/>
    <property type="match status" value="1"/>
</dbReference>
<dbReference type="SMART" id="SM00014">
    <property type="entry name" value="acidPPc"/>
    <property type="match status" value="1"/>
</dbReference>
<evidence type="ECO:0000256" key="5">
    <source>
        <dbReference type="ARBA" id="ARBA00022989"/>
    </source>
</evidence>
<keyword evidence="5 9" id="KW-1133">Transmembrane helix</keyword>
<evidence type="ECO:0000256" key="7">
    <source>
        <dbReference type="ARBA" id="ARBA00038324"/>
    </source>
</evidence>
<dbReference type="STRING" id="554065.E1ZN53"/>
<evidence type="ECO:0000256" key="6">
    <source>
        <dbReference type="ARBA" id="ARBA00023136"/>
    </source>
</evidence>
<dbReference type="AlphaFoldDB" id="E1ZN53"/>
<feature type="region of interest" description="Disordered" evidence="8">
    <location>
        <begin position="357"/>
        <end position="387"/>
    </location>
</feature>
<dbReference type="InParanoid" id="E1ZN53"/>
<dbReference type="Proteomes" id="UP000008141">
    <property type="component" value="Unassembled WGS sequence"/>
</dbReference>
<feature type="domain" description="Phosphatidic acid phosphatase type 2/haloperoxidase" evidence="10">
    <location>
        <begin position="105"/>
        <end position="231"/>
    </location>
</feature>
<dbReference type="Gene3D" id="1.20.144.10">
    <property type="entry name" value="Phosphatidic acid phosphatase type 2/haloperoxidase"/>
    <property type="match status" value="1"/>
</dbReference>
<evidence type="ECO:0000256" key="3">
    <source>
        <dbReference type="ARBA" id="ARBA00022801"/>
    </source>
</evidence>
<feature type="transmembrane region" description="Helical" evidence="9">
    <location>
        <begin position="12"/>
        <end position="33"/>
    </location>
</feature>
<sequence>MDELAQTLGQAATGAFTALCLVLVAGFLTLVMIPRLHTPVRAWLRPHAIHHVESGLDLVLAAQRWQSPWLTQLFTKSSHSVSVTFYASFLPMLFWLGLPELGRDLVCLMALALYVGNAIKDLVCSPRPLSVSYGKQRLKFLGASDEEVELNAKEYGLPSSHTLNTLCLNYMIVWYLYDRQLIAAGTAAILYCLVALWVMWIAASRLYLGLHTPIDILAGAVAGLAVLVCFIAIEGHLSRWVLAGPQAVVHAAAASLVLLRLHPRPLAHTPSYEFTTSFMGSMFGVVAGLAELWSGRDRLLAGSRLLWAARRLGVGFVVVGAFKEGSRAVLLAALPLLYRFFPLPVRRLWQPPVHNLAKAPPQQQQQQQQHRKGKNSQQEEEQDGFLQQQDGKLAAAAAARQRRRSLRGGAAPAAEGLAAAGAAAEEAAASPVDPRLAELPHNAQGLPWDVDVTSRFFAYSAIGVAVAGVVPRILEALDW</sequence>
<evidence type="ECO:0000313" key="11">
    <source>
        <dbReference type="EMBL" id="EFN52812.1"/>
    </source>
</evidence>